<evidence type="ECO:0000256" key="11">
    <source>
        <dbReference type="ARBA" id="ARBA00049339"/>
    </source>
</evidence>
<dbReference type="SMART" id="SM01016">
    <property type="entry name" value="Arg_tRNA_synt_N"/>
    <property type="match status" value="1"/>
</dbReference>
<dbReference type="PANTHER" id="PTHR11956:SF5">
    <property type="entry name" value="ARGININE--TRNA LIGASE, CYTOPLASMIC"/>
    <property type="match status" value="1"/>
</dbReference>
<keyword evidence="7" id="KW-0547">Nucleotide-binding</keyword>
<keyword evidence="6" id="KW-0436">Ligase</keyword>
<comment type="subcellular location">
    <subcellularLocation>
        <location evidence="1">Cytoplasm</location>
    </subcellularLocation>
</comment>
<dbReference type="InterPro" id="IPR001278">
    <property type="entry name" value="Arg-tRNA-ligase"/>
</dbReference>
<comment type="similarity">
    <text evidence="2">Belongs to the class-I aminoacyl-tRNA synthetase family.</text>
</comment>
<dbReference type="EMBL" id="UINC01007333">
    <property type="protein sequence ID" value="SVA32734.1"/>
    <property type="molecule type" value="Genomic_DNA"/>
</dbReference>
<dbReference type="SUPFAM" id="SSF55190">
    <property type="entry name" value="Arginyl-tRNA synthetase (ArgRS), N-terminal 'additional' domain"/>
    <property type="match status" value="1"/>
</dbReference>
<dbReference type="SUPFAM" id="SSF47323">
    <property type="entry name" value="Anticodon-binding domain of a subclass of class I aminoacyl-tRNA synthetases"/>
    <property type="match status" value="1"/>
</dbReference>
<protein>
    <recommendedName>
        <fullName evidence="4">arginine--tRNA ligase</fullName>
        <ecNumber evidence="4">6.1.1.19</ecNumber>
    </recommendedName>
</protein>
<feature type="domain" description="DALR anticodon binding" evidence="12">
    <location>
        <begin position="437"/>
        <end position="557"/>
    </location>
</feature>
<dbReference type="Pfam" id="PF00750">
    <property type="entry name" value="tRNA-synt_1d"/>
    <property type="match status" value="1"/>
</dbReference>
<evidence type="ECO:0000256" key="10">
    <source>
        <dbReference type="ARBA" id="ARBA00023146"/>
    </source>
</evidence>
<keyword evidence="5" id="KW-0963">Cytoplasm</keyword>
<dbReference type="Pfam" id="PF03485">
    <property type="entry name" value="Arg_tRNA_synt_N"/>
    <property type="match status" value="1"/>
</dbReference>
<dbReference type="InterPro" id="IPR009080">
    <property type="entry name" value="tRNAsynth_Ia_anticodon-bd"/>
</dbReference>
<dbReference type="GO" id="GO:0005524">
    <property type="term" value="F:ATP binding"/>
    <property type="evidence" value="ECO:0007669"/>
    <property type="project" value="UniProtKB-KW"/>
</dbReference>
<evidence type="ECO:0000259" key="12">
    <source>
        <dbReference type="SMART" id="SM00836"/>
    </source>
</evidence>
<proteinExistence type="inferred from homology"/>
<dbReference type="Gene3D" id="1.10.730.10">
    <property type="entry name" value="Isoleucyl-tRNA Synthetase, Domain 1"/>
    <property type="match status" value="1"/>
</dbReference>
<gene>
    <name evidence="14" type="ORF">METZ01_LOCUS85588</name>
</gene>
<dbReference type="InterPro" id="IPR014729">
    <property type="entry name" value="Rossmann-like_a/b/a_fold"/>
</dbReference>
<comment type="subunit">
    <text evidence="3">Monomer.</text>
</comment>
<dbReference type="GO" id="GO:0005737">
    <property type="term" value="C:cytoplasm"/>
    <property type="evidence" value="ECO:0007669"/>
    <property type="project" value="UniProtKB-SubCell"/>
</dbReference>
<evidence type="ECO:0000256" key="7">
    <source>
        <dbReference type="ARBA" id="ARBA00022741"/>
    </source>
</evidence>
<feature type="domain" description="Arginyl tRNA synthetase N-terminal" evidence="13">
    <location>
        <begin position="6"/>
        <end position="94"/>
    </location>
</feature>
<evidence type="ECO:0000256" key="4">
    <source>
        <dbReference type="ARBA" id="ARBA00012837"/>
    </source>
</evidence>
<name>A0A381UXQ6_9ZZZZ</name>
<dbReference type="EC" id="6.1.1.19" evidence="4"/>
<dbReference type="HAMAP" id="MF_00123">
    <property type="entry name" value="Arg_tRNA_synth"/>
    <property type="match status" value="1"/>
</dbReference>
<keyword evidence="8" id="KW-0067">ATP-binding</keyword>
<sequence length="557" mass="62411">MIRASEIVNRDLLQALDSAIKNGELPPNRVSDAAIERPQNTHHGDFASSLPLKLAKEMKISPMAIGEILSRHIPEQGIIGESQVASPGFVNLKLDSKWLLSQIHQIRDLKNSFGNLDVGVKKKIQIEYVSANPTGRLHIAHARGAVIGSALAKLLKAVGHTVEEEYYLNDAGNQIDKFNKSLLARYKQIAGLDIDLPEDSYPGEDIIDVAKSVWDEEGDRYLRLDEDEAEESIGTKGIPKMIDGIKEDLESLRIKFDEWFSETSLYTQGEFETCMQLLNDKGFTTGRDGATWLESTKLGEDKDNVLIRTSGTPTYFASDIAYHYNKFDQRNFTEVIDVWGADHQGQIGRLRSALDALGIDSKKLKIIVVQMVRFKKGETSEKLSKRKGNVIPLIDLVNEIGADACRFLFLSRSNESQLEFDLDLAKKQSSENPVYYVQYGHARICSILRLAKERDIEFSDGDVSILGDPTELSLINKMLELPDVIETSVENLEAHHLPYYSMELATAFHTFYQNCRVVSSKKSDLPTTKARLLLVDATRLVLGRCLDLMSMTAPDEM</sequence>
<dbReference type="SUPFAM" id="SSF52374">
    <property type="entry name" value="Nucleotidylyl transferase"/>
    <property type="match status" value="1"/>
</dbReference>
<evidence type="ECO:0000313" key="14">
    <source>
        <dbReference type="EMBL" id="SVA32734.1"/>
    </source>
</evidence>
<dbReference type="InterPro" id="IPR005148">
    <property type="entry name" value="Arg-tRNA-synth_N"/>
</dbReference>
<comment type="catalytic activity">
    <reaction evidence="11">
        <text>tRNA(Arg) + L-arginine + ATP = L-arginyl-tRNA(Arg) + AMP + diphosphate</text>
        <dbReference type="Rhea" id="RHEA:20301"/>
        <dbReference type="Rhea" id="RHEA-COMP:9658"/>
        <dbReference type="Rhea" id="RHEA-COMP:9673"/>
        <dbReference type="ChEBI" id="CHEBI:30616"/>
        <dbReference type="ChEBI" id="CHEBI:32682"/>
        <dbReference type="ChEBI" id="CHEBI:33019"/>
        <dbReference type="ChEBI" id="CHEBI:78442"/>
        <dbReference type="ChEBI" id="CHEBI:78513"/>
        <dbReference type="ChEBI" id="CHEBI:456215"/>
        <dbReference type="EC" id="6.1.1.19"/>
    </reaction>
</comment>
<accession>A0A381UXQ6</accession>
<keyword evidence="10" id="KW-0030">Aminoacyl-tRNA synthetase</keyword>
<dbReference type="CDD" id="cd00671">
    <property type="entry name" value="ArgRS_core"/>
    <property type="match status" value="1"/>
</dbReference>
<organism evidence="14">
    <name type="scientific">marine metagenome</name>
    <dbReference type="NCBI Taxonomy" id="408172"/>
    <lineage>
        <taxon>unclassified sequences</taxon>
        <taxon>metagenomes</taxon>
        <taxon>ecological metagenomes</taxon>
    </lineage>
</organism>
<keyword evidence="9" id="KW-0648">Protein biosynthesis</keyword>
<evidence type="ECO:0000256" key="3">
    <source>
        <dbReference type="ARBA" id="ARBA00011245"/>
    </source>
</evidence>
<dbReference type="FunFam" id="3.40.50.620:FF:000062">
    <property type="entry name" value="Arginine--tRNA ligase"/>
    <property type="match status" value="1"/>
</dbReference>
<evidence type="ECO:0000256" key="2">
    <source>
        <dbReference type="ARBA" id="ARBA00005594"/>
    </source>
</evidence>
<dbReference type="Gene3D" id="3.40.50.620">
    <property type="entry name" value="HUPs"/>
    <property type="match status" value="1"/>
</dbReference>
<evidence type="ECO:0000256" key="5">
    <source>
        <dbReference type="ARBA" id="ARBA00022490"/>
    </source>
</evidence>
<reference evidence="14" key="1">
    <citation type="submission" date="2018-05" db="EMBL/GenBank/DDBJ databases">
        <authorList>
            <person name="Lanie J.A."/>
            <person name="Ng W.-L."/>
            <person name="Kazmierczak K.M."/>
            <person name="Andrzejewski T.M."/>
            <person name="Davidsen T.M."/>
            <person name="Wayne K.J."/>
            <person name="Tettelin H."/>
            <person name="Glass J.I."/>
            <person name="Rusch D."/>
            <person name="Podicherti R."/>
            <person name="Tsui H.-C.T."/>
            <person name="Winkler M.E."/>
        </authorList>
    </citation>
    <scope>NUCLEOTIDE SEQUENCE</scope>
</reference>
<evidence type="ECO:0000256" key="8">
    <source>
        <dbReference type="ARBA" id="ARBA00022840"/>
    </source>
</evidence>
<dbReference type="FunFam" id="1.10.730.10:FF:000008">
    <property type="entry name" value="Arginine--tRNA ligase"/>
    <property type="match status" value="1"/>
</dbReference>
<dbReference type="InterPro" id="IPR008909">
    <property type="entry name" value="DALR_anticod-bd"/>
</dbReference>
<evidence type="ECO:0000256" key="1">
    <source>
        <dbReference type="ARBA" id="ARBA00004496"/>
    </source>
</evidence>
<dbReference type="GO" id="GO:0006420">
    <property type="term" value="P:arginyl-tRNA aminoacylation"/>
    <property type="evidence" value="ECO:0007669"/>
    <property type="project" value="InterPro"/>
</dbReference>
<dbReference type="InterPro" id="IPR035684">
    <property type="entry name" value="ArgRS_core"/>
</dbReference>
<dbReference type="InterPro" id="IPR036695">
    <property type="entry name" value="Arg-tRNA-synth_N_sf"/>
</dbReference>
<dbReference type="AlphaFoldDB" id="A0A381UXQ6"/>
<evidence type="ECO:0000256" key="6">
    <source>
        <dbReference type="ARBA" id="ARBA00022598"/>
    </source>
</evidence>
<dbReference type="PRINTS" id="PR01038">
    <property type="entry name" value="TRNASYNTHARG"/>
</dbReference>
<dbReference type="NCBIfam" id="TIGR00456">
    <property type="entry name" value="argS"/>
    <property type="match status" value="1"/>
</dbReference>
<dbReference type="GO" id="GO:0004814">
    <property type="term" value="F:arginine-tRNA ligase activity"/>
    <property type="evidence" value="ECO:0007669"/>
    <property type="project" value="UniProtKB-EC"/>
</dbReference>
<dbReference type="PANTHER" id="PTHR11956">
    <property type="entry name" value="ARGINYL-TRNA SYNTHETASE"/>
    <property type="match status" value="1"/>
</dbReference>
<evidence type="ECO:0000259" key="13">
    <source>
        <dbReference type="SMART" id="SM01016"/>
    </source>
</evidence>
<dbReference type="SMART" id="SM00836">
    <property type="entry name" value="DALR_1"/>
    <property type="match status" value="1"/>
</dbReference>
<dbReference type="Gene3D" id="3.30.1360.70">
    <property type="entry name" value="Arginyl tRNA synthetase N-terminal domain"/>
    <property type="match status" value="1"/>
</dbReference>
<evidence type="ECO:0000256" key="9">
    <source>
        <dbReference type="ARBA" id="ARBA00022917"/>
    </source>
</evidence>
<dbReference type="Pfam" id="PF05746">
    <property type="entry name" value="DALR_1"/>
    <property type="match status" value="1"/>
</dbReference>